<evidence type="ECO:0000313" key="3">
    <source>
        <dbReference type="Proteomes" id="UP000258613"/>
    </source>
</evidence>
<feature type="compositionally biased region" description="Acidic residues" evidence="1">
    <location>
        <begin position="35"/>
        <end position="62"/>
    </location>
</feature>
<proteinExistence type="predicted"/>
<accession>A0A346PT01</accession>
<dbReference type="Gene3D" id="2.60.40.420">
    <property type="entry name" value="Cupredoxins - blue copper proteins"/>
    <property type="match status" value="1"/>
</dbReference>
<dbReference type="AlphaFoldDB" id="A0A346PT01"/>
<dbReference type="KEGG" id="nag:AArcMg_2656"/>
<name>A0A346PT01_9EURY</name>
<dbReference type="GeneID" id="37643146"/>
<gene>
    <name evidence="2" type="ORF">AArcMg_2656</name>
</gene>
<reference evidence="3" key="1">
    <citation type="submission" date="2018-02" db="EMBL/GenBank/DDBJ databases">
        <title>Phenotypic and genomic properties of facultatively anaerobic sulfur-reducing natronoarchaea from hypersaline soda lakes.</title>
        <authorList>
            <person name="Sorokin D.Y."/>
            <person name="Kublanov I.V."/>
            <person name="Roman P."/>
            <person name="Sinninghe Damste J.S."/>
            <person name="Golyshin P.N."/>
            <person name="Rojo D."/>
            <person name="Ciordia S."/>
            <person name="Mena M.D.C."/>
            <person name="Ferrer M."/>
            <person name="Messina E."/>
            <person name="Smedile F."/>
            <person name="La Spada G."/>
            <person name="La Cono V."/>
            <person name="Yakimov M.M."/>
        </authorList>
    </citation>
    <scope>NUCLEOTIDE SEQUENCE [LARGE SCALE GENOMIC DNA]</scope>
    <source>
        <strain evidence="3">AArc-Mg</strain>
    </source>
</reference>
<evidence type="ECO:0000313" key="2">
    <source>
        <dbReference type="EMBL" id="AXR82646.1"/>
    </source>
</evidence>
<dbReference type="Proteomes" id="UP000258613">
    <property type="component" value="Chromosome"/>
</dbReference>
<feature type="region of interest" description="Disordered" evidence="1">
    <location>
        <begin position="33"/>
        <end position="62"/>
    </location>
</feature>
<evidence type="ECO:0000256" key="1">
    <source>
        <dbReference type="SAM" id="MobiDB-lite"/>
    </source>
</evidence>
<dbReference type="EMBL" id="CP027033">
    <property type="protein sequence ID" value="AXR82646.1"/>
    <property type="molecule type" value="Genomic_DNA"/>
</dbReference>
<dbReference type="RefSeq" id="WP_117369276.1">
    <property type="nucleotide sequence ID" value="NZ_CP027033.1"/>
</dbReference>
<dbReference type="PROSITE" id="PS51257">
    <property type="entry name" value="PROKAR_LIPOPROTEIN"/>
    <property type="match status" value="1"/>
</dbReference>
<keyword evidence="3" id="KW-1185">Reference proteome</keyword>
<protein>
    <submittedName>
        <fullName evidence="2">Uncharacterized protein</fullName>
    </submittedName>
</protein>
<sequence>MDDSSKILDAVVYSRRAMLKAASVTGVALVAGCADDAEEPDDEEPDDEEPDDEEVDAEEWEDVDEFYFEGRTEAWIGIEPELIADEENPTITLIEGQEYDFRWVNGDGVTHNLEIRDGDDEIIDDYQSDDVSEEGEETTLEGVVASEDMEVYICVYHEATQVGDIEIQSD</sequence>
<organism evidence="2 3">
    <name type="scientific">Natrarchaeobaculum sulfurireducens</name>
    <dbReference type="NCBI Taxonomy" id="2044521"/>
    <lineage>
        <taxon>Archaea</taxon>
        <taxon>Methanobacteriati</taxon>
        <taxon>Methanobacteriota</taxon>
        <taxon>Stenosarchaea group</taxon>
        <taxon>Halobacteria</taxon>
        <taxon>Halobacteriales</taxon>
        <taxon>Natrialbaceae</taxon>
        <taxon>Natrarchaeobaculum</taxon>
    </lineage>
</organism>
<dbReference type="InterPro" id="IPR008972">
    <property type="entry name" value="Cupredoxin"/>
</dbReference>